<reference evidence="2" key="2">
    <citation type="submission" date="2019-05" db="EMBL/GenBank/DDBJ databases">
        <authorList>
            <person name="Schuster J.A."/>
            <person name="Ehrmann M.A."/>
        </authorList>
    </citation>
    <scope>NUCLEOTIDE SEQUENCE</scope>
    <source>
        <strain evidence="2">TMW 1.2098</strain>
    </source>
</reference>
<accession>A0A5P0ZF19</accession>
<feature type="compositionally biased region" description="Basic and acidic residues" evidence="1">
    <location>
        <begin position="1"/>
        <end position="20"/>
    </location>
</feature>
<name>A0A5P0ZF19_9LACO</name>
<dbReference type="Proteomes" id="UP000380386">
    <property type="component" value="Unassembled WGS sequence"/>
</dbReference>
<dbReference type="EMBL" id="VDFN01000001">
    <property type="protein sequence ID" value="MQS44250.1"/>
    <property type="molecule type" value="Genomic_DNA"/>
</dbReference>
<reference evidence="4 5" key="1">
    <citation type="journal article" date="2019" name="Syst. Appl. Microbiol.">
        <title>Polyphasic characterization of two novel Lactobacillus spp. isolated from blown salami packages: Description of Lactobacillus halodurans sp. nov. and Lactobacillus salsicarnum sp. nov.</title>
        <authorList>
            <person name="Schuster J.A."/>
            <person name="Klingl A."/>
            <person name="Vogel R.F."/>
            <person name="Ehrmann M.A."/>
        </authorList>
    </citation>
    <scope>NUCLEOTIDE SEQUENCE [LARGE SCALE GENOMIC DNA]</scope>
    <source>
        <strain evidence="2 5">TMW 1.2098</strain>
        <strain evidence="3 4">TMW 1.2118</strain>
    </source>
</reference>
<organism evidence="3 4">
    <name type="scientific">Companilactobacillus mishanensis</name>
    <dbReference type="NCBI Taxonomy" id="2486008"/>
    <lineage>
        <taxon>Bacteria</taxon>
        <taxon>Bacillati</taxon>
        <taxon>Bacillota</taxon>
        <taxon>Bacilli</taxon>
        <taxon>Lactobacillales</taxon>
        <taxon>Lactobacillaceae</taxon>
        <taxon>Companilactobacillus</taxon>
    </lineage>
</organism>
<evidence type="ECO:0000313" key="5">
    <source>
        <dbReference type="Proteomes" id="UP000436655"/>
    </source>
</evidence>
<evidence type="ECO:0000313" key="2">
    <source>
        <dbReference type="EMBL" id="MQS44250.1"/>
    </source>
</evidence>
<gene>
    <name evidence="3" type="ORF">FHL02_01290</name>
    <name evidence="2" type="ORF">FHL03_01980</name>
</gene>
<comment type="caution">
    <text evidence="3">The sequence shown here is derived from an EMBL/GenBank/DDBJ whole genome shotgun (WGS) entry which is preliminary data.</text>
</comment>
<keyword evidence="5" id="KW-1185">Reference proteome</keyword>
<evidence type="ECO:0000313" key="3">
    <source>
        <dbReference type="EMBL" id="MQS51646.1"/>
    </source>
</evidence>
<sequence length="63" mass="7459">MSQEKSEDELGRARLKDRLTSDGSEFVNSFTPKLTKEQQKKEDEFTKGAVEYFRKQMKQRKTN</sequence>
<dbReference type="RefSeq" id="WP_153381728.1">
    <property type="nucleotide sequence ID" value="NZ_VDFM01000001.1"/>
</dbReference>
<evidence type="ECO:0000256" key="1">
    <source>
        <dbReference type="SAM" id="MobiDB-lite"/>
    </source>
</evidence>
<feature type="region of interest" description="Disordered" evidence="1">
    <location>
        <begin position="1"/>
        <end position="27"/>
    </location>
</feature>
<protein>
    <submittedName>
        <fullName evidence="3">Uncharacterized protein</fullName>
    </submittedName>
</protein>
<proteinExistence type="predicted"/>
<dbReference type="AlphaFoldDB" id="A0A5P0ZF19"/>
<dbReference type="Proteomes" id="UP000436655">
    <property type="component" value="Unassembled WGS sequence"/>
</dbReference>
<dbReference type="EMBL" id="VDFM01000001">
    <property type="protein sequence ID" value="MQS51646.1"/>
    <property type="molecule type" value="Genomic_DNA"/>
</dbReference>
<evidence type="ECO:0000313" key="4">
    <source>
        <dbReference type="Proteomes" id="UP000380386"/>
    </source>
</evidence>